<keyword evidence="2" id="KW-1185">Reference proteome</keyword>
<dbReference type="Proteomes" id="UP000240418">
    <property type="component" value="Unassembled WGS sequence"/>
</dbReference>
<accession>A0A2P8FKJ0</accession>
<dbReference type="AlphaFoldDB" id="A0A2P8FKJ0"/>
<comment type="caution">
    <text evidence="1">The sequence shown here is derived from an EMBL/GenBank/DDBJ whole genome shotgun (WGS) entry which is preliminary data.</text>
</comment>
<gene>
    <name evidence="1" type="ORF">CLV88_101657</name>
</gene>
<evidence type="ECO:0000313" key="1">
    <source>
        <dbReference type="EMBL" id="PSL22232.1"/>
    </source>
</evidence>
<evidence type="ECO:0000313" key="2">
    <source>
        <dbReference type="Proteomes" id="UP000240418"/>
    </source>
</evidence>
<sequence>MRLKWHELRMGDIDAGQRWDALWRLGLSGTKR</sequence>
<organism evidence="1 2">
    <name type="scientific">Shimia abyssi</name>
    <dbReference type="NCBI Taxonomy" id="1662395"/>
    <lineage>
        <taxon>Bacteria</taxon>
        <taxon>Pseudomonadati</taxon>
        <taxon>Pseudomonadota</taxon>
        <taxon>Alphaproteobacteria</taxon>
        <taxon>Rhodobacterales</taxon>
        <taxon>Roseobacteraceae</taxon>
    </lineage>
</organism>
<protein>
    <submittedName>
        <fullName evidence="1">Uncharacterized protein</fullName>
    </submittedName>
</protein>
<proteinExistence type="predicted"/>
<name>A0A2P8FKJ0_9RHOB</name>
<dbReference type="EMBL" id="PYGJ01000001">
    <property type="protein sequence ID" value="PSL22232.1"/>
    <property type="molecule type" value="Genomic_DNA"/>
</dbReference>
<reference evidence="1 2" key="1">
    <citation type="submission" date="2018-03" db="EMBL/GenBank/DDBJ databases">
        <title>Genomic Encyclopedia of Archaeal and Bacterial Type Strains, Phase II (KMG-II): from individual species to whole genera.</title>
        <authorList>
            <person name="Goeker M."/>
        </authorList>
    </citation>
    <scope>NUCLEOTIDE SEQUENCE [LARGE SCALE GENOMIC DNA]</scope>
    <source>
        <strain evidence="1 2">DSM 100673</strain>
    </source>
</reference>